<accession>A0A915IWV2</accession>
<proteinExistence type="predicted"/>
<evidence type="ECO:0000313" key="1">
    <source>
        <dbReference type="Proteomes" id="UP000887565"/>
    </source>
</evidence>
<evidence type="ECO:0000313" key="2">
    <source>
        <dbReference type="WBParaSite" id="nRc.2.0.1.t18564-RA"/>
    </source>
</evidence>
<keyword evidence="1" id="KW-1185">Reference proteome</keyword>
<reference evidence="2" key="1">
    <citation type="submission" date="2022-11" db="UniProtKB">
        <authorList>
            <consortium name="WormBaseParasite"/>
        </authorList>
    </citation>
    <scope>IDENTIFICATION</scope>
</reference>
<dbReference type="AlphaFoldDB" id="A0A915IWV2"/>
<name>A0A915IWV2_ROMCU</name>
<protein>
    <submittedName>
        <fullName evidence="2">Uncharacterized protein</fullName>
    </submittedName>
</protein>
<dbReference type="Proteomes" id="UP000887565">
    <property type="component" value="Unplaced"/>
</dbReference>
<dbReference type="WBParaSite" id="nRc.2.0.1.t18564-RA">
    <property type="protein sequence ID" value="nRc.2.0.1.t18564-RA"/>
    <property type="gene ID" value="nRc.2.0.1.g18564"/>
</dbReference>
<sequence length="147" mass="16741">MVFSQADSVVSNDGYGLVDVRCTIVTKSTIAFTKRPEQHREQWPRGGPPAGGAAVTALRLLIVDHIQILLIFRIDITIGEKVVHHCAEESIAHLNDHWYDVNFEMFFDRYAPHRCQFPANDTYGRHSIVWQSVVPLLRLQNVLYGKV</sequence>
<organism evidence="1 2">
    <name type="scientific">Romanomermis culicivorax</name>
    <name type="common">Nematode worm</name>
    <dbReference type="NCBI Taxonomy" id="13658"/>
    <lineage>
        <taxon>Eukaryota</taxon>
        <taxon>Metazoa</taxon>
        <taxon>Ecdysozoa</taxon>
        <taxon>Nematoda</taxon>
        <taxon>Enoplea</taxon>
        <taxon>Dorylaimia</taxon>
        <taxon>Mermithida</taxon>
        <taxon>Mermithoidea</taxon>
        <taxon>Mermithidae</taxon>
        <taxon>Romanomermis</taxon>
    </lineage>
</organism>